<name>A0A7S3YG39_9EUKA</name>
<reference evidence="5" key="1">
    <citation type="submission" date="2021-01" db="EMBL/GenBank/DDBJ databases">
        <authorList>
            <person name="Corre E."/>
            <person name="Pelletier E."/>
            <person name="Niang G."/>
            <person name="Scheremetjew M."/>
            <person name="Finn R."/>
            <person name="Kale V."/>
            <person name="Holt S."/>
            <person name="Cochrane G."/>
            <person name="Meng A."/>
            <person name="Brown T."/>
            <person name="Cohen L."/>
        </authorList>
    </citation>
    <scope>NUCLEOTIDE SEQUENCE</scope>
    <source>
        <strain evidence="5">CCCM811</strain>
    </source>
</reference>
<proteinExistence type="inferred from homology"/>
<dbReference type="SUPFAM" id="SSF47473">
    <property type="entry name" value="EF-hand"/>
    <property type="match status" value="1"/>
</dbReference>
<dbReference type="InterPro" id="IPR002048">
    <property type="entry name" value="EF_hand_dom"/>
</dbReference>
<evidence type="ECO:0000256" key="2">
    <source>
        <dbReference type="ARBA" id="ARBA00022837"/>
    </source>
</evidence>
<dbReference type="GO" id="GO:0071203">
    <property type="term" value="C:WASH complex"/>
    <property type="evidence" value="ECO:0007669"/>
    <property type="project" value="InterPro"/>
</dbReference>
<evidence type="ECO:0000256" key="3">
    <source>
        <dbReference type="SAM" id="MobiDB-lite"/>
    </source>
</evidence>
<keyword evidence="2" id="KW-0106">Calcium</keyword>
<dbReference type="PANTHER" id="PTHR13015:SF0">
    <property type="entry name" value="WASH COMPLEX SUBUNIT 3"/>
    <property type="match status" value="1"/>
</dbReference>
<feature type="compositionally biased region" description="Pro residues" evidence="3">
    <location>
        <begin position="392"/>
        <end position="405"/>
    </location>
</feature>
<comment type="similarity">
    <text evidence="1">Belongs to the CCDC53 family.</text>
</comment>
<dbReference type="InterPro" id="IPR019309">
    <property type="entry name" value="WASHC3"/>
</dbReference>
<dbReference type="PROSITE" id="PS00018">
    <property type="entry name" value="EF_HAND_1"/>
    <property type="match status" value="3"/>
</dbReference>
<evidence type="ECO:0000259" key="4">
    <source>
        <dbReference type="PROSITE" id="PS50222"/>
    </source>
</evidence>
<dbReference type="Gene3D" id="1.10.238.10">
    <property type="entry name" value="EF-hand"/>
    <property type="match status" value="1"/>
</dbReference>
<dbReference type="EMBL" id="HBIV01006040">
    <property type="protein sequence ID" value="CAE0650569.1"/>
    <property type="molecule type" value="Transcribed_RNA"/>
</dbReference>
<dbReference type="PROSITE" id="PS50222">
    <property type="entry name" value="EF_HAND_2"/>
    <property type="match status" value="2"/>
</dbReference>
<dbReference type="GO" id="GO:0006887">
    <property type="term" value="P:exocytosis"/>
    <property type="evidence" value="ECO:0007669"/>
    <property type="project" value="TreeGrafter"/>
</dbReference>
<feature type="region of interest" description="Disordered" evidence="3">
    <location>
        <begin position="354"/>
        <end position="439"/>
    </location>
</feature>
<dbReference type="InterPro" id="IPR018247">
    <property type="entry name" value="EF_Hand_1_Ca_BS"/>
</dbReference>
<feature type="region of interest" description="Disordered" evidence="3">
    <location>
        <begin position="262"/>
        <end position="321"/>
    </location>
</feature>
<dbReference type="AlphaFoldDB" id="A0A7S3YG39"/>
<dbReference type="Pfam" id="PF13499">
    <property type="entry name" value="EF-hand_7"/>
    <property type="match status" value="2"/>
</dbReference>
<feature type="compositionally biased region" description="Low complexity" evidence="3">
    <location>
        <begin position="297"/>
        <end position="312"/>
    </location>
</feature>
<feature type="compositionally biased region" description="Low complexity" evidence="3">
    <location>
        <begin position="272"/>
        <end position="283"/>
    </location>
</feature>
<feature type="domain" description="EF-hand" evidence="4">
    <location>
        <begin position="35"/>
        <end position="70"/>
    </location>
</feature>
<evidence type="ECO:0000256" key="1">
    <source>
        <dbReference type="ARBA" id="ARBA00006290"/>
    </source>
</evidence>
<dbReference type="Pfam" id="PF10152">
    <property type="entry name" value="CCDC53"/>
    <property type="match status" value="1"/>
</dbReference>
<feature type="compositionally biased region" description="Acidic residues" evidence="3">
    <location>
        <begin position="427"/>
        <end position="439"/>
    </location>
</feature>
<dbReference type="SMART" id="SM00054">
    <property type="entry name" value="EFh"/>
    <property type="match status" value="3"/>
</dbReference>
<dbReference type="InterPro" id="IPR011992">
    <property type="entry name" value="EF-hand-dom_pair"/>
</dbReference>
<feature type="domain" description="EF-hand" evidence="4">
    <location>
        <begin position="1"/>
        <end position="34"/>
    </location>
</feature>
<evidence type="ECO:0000313" key="5">
    <source>
        <dbReference type="EMBL" id="CAE0650569.1"/>
    </source>
</evidence>
<feature type="compositionally biased region" description="Pro residues" evidence="3">
    <location>
        <begin position="284"/>
        <end position="296"/>
    </location>
</feature>
<feature type="compositionally biased region" description="Pro residues" evidence="3">
    <location>
        <begin position="373"/>
        <end position="384"/>
    </location>
</feature>
<dbReference type="GO" id="GO:0005509">
    <property type="term" value="F:calcium ion binding"/>
    <property type="evidence" value="ECO:0007669"/>
    <property type="project" value="InterPro"/>
</dbReference>
<gene>
    <name evidence="5" type="ORF">LGLO00237_LOCUS4374</name>
</gene>
<accession>A0A7S3YG39</accession>
<organism evidence="5">
    <name type="scientific">Lotharella globosa</name>
    <dbReference type="NCBI Taxonomy" id="91324"/>
    <lineage>
        <taxon>Eukaryota</taxon>
        <taxon>Sar</taxon>
        <taxon>Rhizaria</taxon>
        <taxon>Cercozoa</taxon>
        <taxon>Chlorarachniophyceae</taxon>
        <taxon>Lotharella</taxon>
    </lineage>
</organism>
<protein>
    <recommendedName>
        <fullName evidence="4">EF-hand domain-containing protein</fullName>
    </recommendedName>
</protein>
<dbReference type="GO" id="GO:0030041">
    <property type="term" value="P:actin filament polymerization"/>
    <property type="evidence" value="ECO:0007669"/>
    <property type="project" value="TreeGrafter"/>
</dbReference>
<sequence length="439" mass="47223">MSTAQIIFEKFDTNKSGSIDTKEFQALCYNLGYMLTDTEIKYAILMLDKDGSGVIESSEFKQWWGSADRWSKLFLDEDGLRQRTAAANVFRRFDPTGSGNIKNCDFEALHATLVEFNLTTKTANECQRDLDSNRDGRIQFVEYIEWLGRQYNWASKIPSAQPQDKSLVTQAYESKVTNDNGESGMGVMSQPNLDKIEPIPSRKILMIVNHFVVSTTDFVNKLLVHCEHKLGKISVDVQRLEILLRILEGKLDSIDWLKAQVKQEEPAPPAPAAAQENENNASGAPPPPSGIPPPPGGAAAAAAAAPHASTAAPEEKGPRLKDDPRFVKYFRMLNFGVPRHVIEIKMKQEGVDPGVLSLDPEGPAPAGGAVPAAPAPAAPVPAAPTAPAASPALPPPPSMQAPAPAPAAASTAGLDAESKALVTADDGSSEDDDDDDDFD</sequence>
<dbReference type="PANTHER" id="PTHR13015">
    <property type="entry name" value="PROTEIN AD-016-RELATED"/>
    <property type="match status" value="1"/>
</dbReference>